<accession>A0ABY6AFV1</accession>
<reference evidence="1" key="1">
    <citation type="submission" date="2022-09" db="EMBL/GenBank/DDBJ databases">
        <title>Complete genome sequence of Pseudomonas promysalinigenes strain RL-WG26, a newly isolated PGPR with the potential for plant salinity stress alleviation.</title>
        <authorList>
            <person name="Ren L."/>
            <person name="Wang G."/>
            <person name="Hu H."/>
        </authorList>
    </citation>
    <scope>NUCLEOTIDE SEQUENCE</scope>
    <source>
        <strain evidence="1">RL-WG26</strain>
    </source>
</reference>
<protein>
    <submittedName>
        <fullName evidence="1">Uncharacterized protein</fullName>
    </submittedName>
</protein>
<name>A0ABY6AFV1_9PSED</name>
<organism evidence="1 2">
    <name type="scientific">Pseudomonas promysalinigenes</name>
    <dbReference type="NCBI Taxonomy" id="485898"/>
    <lineage>
        <taxon>Bacteria</taxon>
        <taxon>Pseudomonadati</taxon>
        <taxon>Pseudomonadota</taxon>
        <taxon>Gammaproteobacteria</taxon>
        <taxon>Pseudomonadales</taxon>
        <taxon>Pseudomonadaceae</taxon>
        <taxon>Pseudomonas</taxon>
    </lineage>
</organism>
<evidence type="ECO:0000313" key="1">
    <source>
        <dbReference type="EMBL" id="UXH38023.1"/>
    </source>
</evidence>
<dbReference type="Proteomes" id="UP001064504">
    <property type="component" value="Chromosome"/>
</dbReference>
<proteinExistence type="predicted"/>
<evidence type="ECO:0000313" key="2">
    <source>
        <dbReference type="Proteomes" id="UP001064504"/>
    </source>
</evidence>
<gene>
    <name evidence="1" type="ORF">N5C08_13540</name>
</gene>
<keyword evidence="2" id="KW-1185">Reference proteome</keyword>
<sequence>MSIERSIPELEAWYAQYDDHSYRDASPDAYHQALIRTAEALRDDGAIDWDDWLALKGLADQAQLHALQDAVQAHVNDPDT</sequence>
<dbReference type="EMBL" id="CP104557">
    <property type="protein sequence ID" value="UXH38023.1"/>
    <property type="molecule type" value="Genomic_DNA"/>
</dbReference>
<dbReference type="RefSeq" id="WP_186477882.1">
    <property type="nucleotide sequence ID" value="NZ_CP077094.1"/>
</dbReference>